<dbReference type="RefSeq" id="XP_003072302.1">
    <property type="nucleotide sequence ID" value="XM_003072256.1"/>
</dbReference>
<organism evidence="2 3">
    <name type="scientific">Encephalitozoon intestinalis (strain ATCC 50506)</name>
    <name type="common">Microsporidian parasite</name>
    <name type="synonym">Septata intestinalis</name>
    <dbReference type="NCBI Taxonomy" id="876142"/>
    <lineage>
        <taxon>Eukaryota</taxon>
        <taxon>Fungi</taxon>
        <taxon>Fungi incertae sedis</taxon>
        <taxon>Microsporidia</taxon>
        <taxon>Unikaryonidae</taxon>
        <taxon>Encephalitozoon</taxon>
    </lineage>
</organism>
<dbReference type="OrthoDB" id="2194766at2759"/>
<evidence type="ECO:0000256" key="1">
    <source>
        <dbReference type="SAM" id="SignalP"/>
    </source>
</evidence>
<dbReference type="AlphaFoldDB" id="E0S5F7"/>
<evidence type="ECO:0000313" key="3">
    <source>
        <dbReference type="Proteomes" id="UP000002313"/>
    </source>
</evidence>
<reference evidence="2 3" key="1">
    <citation type="journal article" date="2010" name="Nat. Commun.">
        <title>The complete sequence of the smallest known nuclear genome from the microsporidian Encephalitozoon intestinalis.</title>
        <authorList>
            <person name="Corradi N."/>
            <person name="Pombert J.-F."/>
            <person name="Farinelli L."/>
            <person name="Didier E.S."/>
            <person name="Keeling P.J."/>
        </authorList>
    </citation>
    <scope>NUCLEOTIDE SEQUENCE [LARGE SCALE GENOMIC DNA]</scope>
    <source>
        <strain evidence="2 3">ATCC 50506</strain>
    </source>
</reference>
<keyword evidence="3" id="KW-1185">Reference proteome</keyword>
<feature type="chain" id="PRO_5003140015" evidence="1">
    <location>
        <begin position="28"/>
        <end position="143"/>
    </location>
</feature>
<gene>
    <name evidence="2" type="ORF">Eint_010800</name>
</gene>
<dbReference type="Proteomes" id="UP000002313">
    <property type="component" value="Chromosome I"/>
</dbReference>
<keyword evidence="1" id="KW-0732">Signal</keyword>
<name>E0S5F7_ENCIT</name>
<feature type="signal peptide" evidence="1">
    <location>
        <begin position="1"/>
        <end position="27"/>
    </location>
</feature>
<dbReference type="EMBL" id="CP001942">
    <property type="protein sequence ID" value="ADM10942.1"/>
    <property type="molecule type" value="Genomic_DNA"/>
</dbReference>
<dbReference type="KEGG" id="ein:Eint_010800"/>
<protein>
    <submittedName>
        <fullName evidence="2">Uncharacterized protein</fullName>
    </submittedName>
</protein>
<dbReference type="HOGENOM" id="CLU_1855258_0_0_1"/>
<accession>E0S5F7</accession>
<proteinExistence type="predicted"/>
<dbReference type="GeneID" id="9698557"/>
<dbReference type="VEuPathDB" id="MicrosporidiaDB:Eint_010800"/>
<reference evidence="2 3" key="2">
    <citation type="journal article" date="2012" name="Proc. Natl. Acad. Sci. U.S.A.">
        <title>Gain and loss of multiple functionally related, horizontally transferred genes in the reduced genomes of two microsporidian parasites.</title>
        <authorList>
            <person name="Pombert J.-F."/>
            <person name="Selman M."/>
            <person name="Burki F."/>
            <person name="Bardell F.T."/>
            <person name="Farinelli L."/>
            <person name="Solter L.F."/>
            <person name="Whitman D.W."/>
            <person name="Weiss L.M."/>
            <person name="Corradi N."/>
            <person name="Keeling P.J."/>
        </authorList>
    </citation>
    <scope>NUCLEOTIDE SEQUENCE [LARGE SCALE GENOMIC DNA]</scope>
    <source>
        <strain evidence="2 3">ATCC 50506</strain>
    </source>
</reference>
<sequence length="143" mass="16287">MRTLGVGLISKLVFAIWMLNIAATSKSKKEEIFNSICEVSPSPKLINYYFSDDQLKEFLEWICRTTDTISDNIDEINVTVELIKKSREGLSEPVRLVGDLFVSIFATITKKDLEFYSKLSRLVLVKLINTPDIIEEMMSSGKE</sequence>
<evidence type="ECO:0000313" key="2">
    <source>
        <dbReference type="EMBL" id="ADM10942.1"/>
    </source>
</evidence>